<reference evidence="3" key="1">
    <citation type="submission" date="2018-09" db="EMBL/GenBank/DDBJ databases">
        <authorList>
            <person name="Livingstone P.G."/>
            <person name="Whitworth D.E."/>
        </authorList>
    </citation>
    <scope>NUCLEOTIDE SEQUENCE [LARGE SCALE GENOMIC DNA]</scope>
    <source>
        <strain evidence="3">CA043D</strain>
    </source>
</reference>
<organism evidence="2 3">
    <name type="scientific">Corallococcus carmarthensis</name>
    <dbReference type="NCBI Taxonomy" id="2316728"/>
    <lineage>
        <taxon>Bacteria</taxon>
        <taxon>Pseudomonadati</taxon>
        <taxon>Myxococcota</taxon>
        <taxon>Myxococcia</taxon>
        <taxon>Myxococcales</taxon>
        <taxon>Cystobacterineae</taxon>
        <taxon>Myxococcaceae</taxon>
        <taxon>Corallococcus</taxon>
    </lineage>
</organism>
<protein>
    <submittedName>
        <fullName evidence="2">Uncharacterized protein</fullName>
    </submittedName>
</protein>
<proteinExistence type="predicted"/>
<gene>
    <name evidence="2" type="ORF">D7X32_17085</name>
</gene>
<accession>A0A3A8KKB2</accession>
<dbReference type="Proteomes" id="UP000268313">
    <property type="component" value="Unassembled WGS sequence"/>
</dbReference>
<evidence type="ECO:0000313" key="3">
    <source>
        <dbReference type="Proteomes" id="UP000268313"/>
    </source>
</evidence>
<dbReference type="AlphaFoldDB" id="A0A3A8KKB2"/>
<evidence type="ECO:0000313" key="2">
    <source>
        <dbReference type="EMBL" id="RKH02374.1"/>
    </source>
</evidence>
<dbReference type="InterPro" id="IPR032871">
    <property type="entry name" value="AHH_dom_containing"/>
</dbReference>
<sequence>MSSRPGKPQRHHLATIRNEKSSKNGGPWTPLFRRIFKKAGMVLKDPENIVEVHGHRGPHPKAYHDLVFRRLELSTRNCRTVVQCREALTGALRELAEEATVPGTPINKLLTLKQGR</sequence>
<dbReference type="EMBL" id="RAWE01000055">
    <property type="protein sequence ID" value="RKH02374.1"/>
    <property type="molecule type" value="Genomic_DNA"/>
</dbReference>
<keyword evidence="3" id="KW-1185">Reference proteome</keyword>
<name>A0A3A8KKB2_9BACT</name>
<comment type="caution">
    <text evidence="2">The sequence shown here is derived from an EMBL/GenBank/DDBJ whole genome shotgun (WGS) entry which is preliminary data.</text>
</comment>
<feature type="region of interest" description="Disordered" evidence="1">
    <location>
        <begin position="1"/>
        <end position="28"/>
    </location>
</feature>
<dbReference type="OrthoDB" id="5513339at2"/>
<dbReference type="Pfam" id="PF14412">
    <property type="entry name" value="AHH"/>
    <property type="match status" value="1"/>
</dbReference>
<evidence type="ECO:0000256" key="1">
    <source>
        <dbReference type="SAM" id="MobiDB-lite"/>
    </source>
</evidence>